<evidence type="ECO:0000313" key="2">
    <source>
        <dbReference type="Proteomes" id="UP000245762"/>
    </source>
</evidence>
<dbReference type="EMBL" id="QGEG01000002">
    <property type="protein sequence ID" value="PWL38062.1"/>
    <property type="molecule type" value="Genomic_DNA"/>
</dbReference>
<evidence type="ECO:0008006" key="3">
    <source>
        <dbReference type="Google" id="ProtNLM"/>
    </source>
</evidence>
<dbReference type="OrthoDB" id="679547at2"/>
<dbReference type="RefSeq" id="WP_109661690.1">
    <property type="nucleotide sequence ID" value="NZ_QGEG01000002.1"/>
</dbReference>
<gene>
    <name evidence="1" type="ORF">DKG77_07145</name>
</gene>
<dbReference type="Proteomes" id="UP000245762">
    <property type="component" value="Unassembled WGS sequence"/>
</dbReference>
<dbReference type="AlphaFoldDB" id="A0A316KV16"/>
<name>A0A316KV16_9FLAO</name>
<comment type="caution">
    <text evidence="1">The sequence shown here is derived from an EMBL/GenBank/DDBJ whole genome shotgun (WGS) entry which is preliminary data.</text>
</comment>
<organism evidence="1 2">
    <name type="scientific">Flagellimonas aquimarina</name>
    <dbReference type="NCBI Taxonomy" id="2201895"/>
    <lineage>
        <taxon>Bacteria</taxon>
        <taxon>Pseudomonadati</taxon>
        <taxon>Bacteroidota</taxon>
        <taxon>Flavobacteriia</taxon>
        <taxon>Flavobacteriales</taxon>
        <taxon>Flavobacteriaceae</taxon>
        <taxon>Flagellimonas</taxon>
    </lineage>
</organism>
<sequence>MEQLKKHILAFFLILFMGIFNLFGQSLELDYSNIPQEKIFIHYNNTLLYTGEYLYYKVYNLNSETNGLSNLSKIAYVELVSEDKKSVFKQKVRLENSSGQGDFFIPTTVRSGNYKLIGYTQWMKNGGKNNFFQGDIAIINPYQGNQEQILKDTSIVHNNSINLSSTIKELGRKKINISIGQDTFKRRSKVSLKIKEVAKPYAKGTYSLSVRSKDTIEKPLMHTSKSFYSPQNKQVKMLNDYAENYHFLPEFRGELIFGRVFPKDSTSQVENVNIALSIPEKNGYDLKVVTTDKNGNFLVSLENPYNGTKAFVQVLGKDRQNYTLKLGSNPPMDYSDLTFNRFEITPQMKNMIVERSVHNQIENTYFSIKPDSLKPTPTVVPVYKDILNTYVLDDYTRFSTIKETLIEVIELVWSKKIGRDEYTFQIKENDYDFYMKPDFSPLVVVDGVPVQNHNHLLEYNARNVKRIGFLRSKYILGSKIFQGILDIETFDGNYVSPYNGDHRIEVDLFKPLPIKNYFRQKYTIENKPYTDRILDFRHQLVWEPNFKLNSNTTTIDFFTSDITGEYEICLEGFTASGESISIREVIWVN</sequence>
<reference evidence="1 2" key="1">
    <citation type="submission" date="2018-05" db="EMBL/GenBank/DDBJ databases">
        <title>Complete genome sequence of Flagellimonas aquimarina ECD12 isolated from seaweed Ecklonia cava.</title>
        <authorList>
            <person name="Choi S."/>
            <person name="Seong C."/>
        </authorList>
    </citation>
    <scope>NUCLEOTIDE SEQUENCE [LARGE SCALE GENOMIC DNA]</scope>
    <source>
        <strain evidence="1 2">ECD12</strain>
    </source>
</reference>
<protein>
    <recommendedName>
        <fullName evidence="3">Macroglobulin domain-containing protein</fullName>
    </recommendedName>
</protein>
<keyword evidence="2" id="KW-1185">Reference proteome</keyword>
<accession>A0A316KV16</accession>
<proteinExistence type="predicted"/>
<evidence type="ECO:0000313" key="1">
    <source>
        <dbReference type="EMBL" id="PWL38062.1"/>
    </source>
</evidence>